<evidence type="ECO:0000313" key="2">
    <source>
        <dbReference type="Proteomes" id="UP000195221"/>
    </source>
</evidence>
<proteinExistence type="predicted"/>
<dbReference type="SUPFAM" id="SSF50129">
    <property type="entry name" value="GroES-like"/>
    <property type="match status" value="1"/>
</dbReference>
<organism evidence="1 2">
    <name type="scientific">Caballeronia sordidicola</name>
    <name type="common">Burkholderia sordidicola</name>
    <dbReference type="NCBI Taxonomy" id="196367"/>
    <lineage>
        <taxon>Bacteria</taxon>
        <taxon>Pseudomonadati</taxon>
        <taxon>Pseudomonadota</taxon>
        <taxon>Betaproteobacteria</taxon>
        <taxon>Burkholderiales</taxon>
        <taxon>Burkholderiaceae</taxon>
        <taxon>Caballeronia</taxon>
    </lineage>
</organism>
<dbReference type="AlphaFoldDB" id="A0A242M2C8"/>
<gene>
    <name evidence="1" type="ORF">PAMC26577_40540</name>
</gene>
<protein>
    <submittedName>
        <fullName evidence="1">Uncharacterized protein</fullName>
    </submittedName>
</protein>
<sequence>MDEEAWVYTPEYLSSVEGATLPVAAPTAWHAIVELAACVLGRRS</sequence>
<dbReference type="EMBL" id="NBTZ01000182">
    <property type="protein sequence ID" value="OTP65260.1"/>
    <property type="molecule type" value="Genomic_DNA"/>
</dbReference>
<dbReference type="InterPro" id="IPR011032">
    <property type="entry name" value="GroES-like_sf"/>
</dbReference>
<name>A0A242M2C8_CABSO</name>
<evidence type="ECO:0000313" key="1">
    <source>
        <dbReference type="EMBL" id="OTP65260.1"/>
    </source>
</evidence>
<reference evidence="1 2" key="1">
    <citation type="submission" date="2017-03" db="EMBL/GenBank/DDBJ databases">
        <title>Genome analysis of strain PAMC 26577.</title>
        <authorList>
            <person name="Oh H.-M."/>
            <person name="Yang J.-A."/>
        </authorList>
    </citation>
    <scope>NUCLEOTIDE SEQUENCE [LARGE SCALE GENOMIC DNA]</scope>
    <source>
        <strain evidence="1 2">PAMC 26577</strain>
    </source>
</reference>
<comment type="caution">
    <text evidence="1">The sequence shown here is derived from an EMBL/GenBank/DDBJ whole genome shotgun (WGS) entry which is preliminary data.</text>
</comment>
<accession>A0A242M2C8</accession>
<dbReference type="Gene3D" id="3.90.180.10">
    <property type="entry name" value="Medium-chain alcohol dehydrogenases, catalytic domain"/>
    <property type="match status" value="1"/>
</dbReference>
<dbReference type="Proteomes" id="UP000195221">
    <property type="component" value="Unassembled WGS sequence"/>
</dbReference>